<dbReference type="OrthoDB" id="9984778at2759"/>
<dbReference type="AlphaFoldDB" id="A0A267EI88"/>
<evidence type="ECO:0000256" key="8">
    <source>
        <dbReference type="PROSITE-ProRule" id="PRU00175"/>
    </source>
</evidence>
<evidence type="ECO:0000256" key="3">
    <source>
        <dbReference type="ARBA" id="ARBA00022723"/>
    </source>
</evidence>
<evidence type="ECO:0000256" key="6">
    <source>
        <dbReference type="ARBA" id="ARBA00022989"/>
    </source>
</evidence>
<keyword evidence="4 8" id="KW-0863">Zinc-finger</keyword>
<dbReference type="EMBL" id="NIVC01002129">
    <property type="protein sequence ID" value="PAA60637.1"/>
    <property type="molecule type" value="Genomic_DNA"/>
</dbReference>
<dbReference type="EMBL" id="NIVC01005226">
    <property type="protein sequence ID" value="PAA45891.1"/>
    <property type="molecule type" value="Genomic_DNA"/>
</dbReference>
<dbReference type="FunFam" id="3.30.40.10:FF:000009">
    <property type="entry name" value="E3 ubiquitin-protein ligase RNF130"/>
    <property type="match status" value="1"/>
</dbReference>
<sequence>MKCHKLISSLLCLALLLSNCSCQTHLTRSVSGSGISVVGGAGSSNPADLMAPTYHRRQDEYSLAVNCTPGLSKSAAAAYSVEQPPPAITIAATAAGATTATSSPARLNWLVRPADIYELSIIHKPIIAFNINPNCQLAYPAASTPSNLFDLIESGNFVALVSARVCTLLQLVQAVRQLSPFAKLFLLRDIAERAPLPQLFNPADEASLQHPLGLYVLAYTGQAGSPSRLAEDLLNRSCSVSINYRLSMLDNLINKTSVLFVSVSFILLMIISLSWLVFYYVQRFRYLHAKERLSRRLGNAAKKALTMIPVRILKPGDKDFVWIGDQCAVCIEPYRVSDAVRILPCKHFYHRSCIDPWLLDQRNCPLCKLDILKAVGLALRDRRQRRRRGSSDLEGRIPSTAAGGAAVAGAAAPYVDSMGGVASVEDGVDDYYSLADSLGGISSSGGGGIIGCLGGGARSSVNAASSLSDPGSPTVAAAPAARAFADVEPPSASANGNPIDNGVVLLTVPIRAESPSSVDDEDAEVFYPLVHQQQPQPLNT</sequence>
<feature type="chain" id="PRO_5011916036" description="RING-type domain-containing protein" evidence="10">
    <location>
        <begin position="23"/>
        <end position="540"/>
    </location>
</feature>
<reference evidence="13 14" key="1">
    <citation type="submission" date="2017-06" db="EMBL/GenBank/DDBJ databases">
        <title>A platform for efficient transgenesis in Macrostomum lignano, a flatworm model organism for stem cell research.</title>
        <authorList>
            <person name="Berezikov E."/>
        </authorList>
    </citation>
    <scope>NUCLEOTIDE SEQUENCE [LARGE SCALE GENOMIC DNA]</scope>
    <source>
        <strain evidence="13">DV1</strain>
        <tissue evidence="13">Whole organism</tissue>
    </source>
</reference>
<protein>
    <recommendedName>
        <fullName evidence="11">RING-type domain-containing protein</fullName>
    </recommendedName>
</protein>
<dbReference type="STRING" id="282301.A0A267EI88"/>
<dbReference type="Proteomes" id="UP000215902">
    <property type="component" value="Unassembled WGS sequence"/>
</dbReference>
<gene>
    <name evidence="13" type="ORF">BOX15_Mlig010835g1</name>
    <name evidence="12" type="ORF">BOX15_Mlig010835g4</name>
</gene>
<keyword evidence="10" id="KW-0732">Signal</keyword>
<evidence type="ECO:0000256" key="4">
    <source>
        <dbReference type="ARBA" id="ARBA00022771"/>
    </source>
</evidence>
<keyword evidence="7 9" id="KW-0472">Membrane</keyword>
<dbReference type="Pfam" id="PF13639">
    <property type="entry name" value="zf-RING_2"/>
    <property type="match status" value="1"/>
</dbReference>
<name>A0A267EI88_9PLAT</name>
<evidence type="ECO:0000256" key="10">
    <source>
        <dbReference type="SAM" id="SignalP"/>
    </source>
</evidence>
<evidence type="ECO:0000256" key="5">
    <source>
        <dbReference type="ARBA" id="ARBA00022833"/>
    </source>
</evidence>
<dbReference type="GO" id="GO:0008270">
    <property type="term" value="F:zinc ion binding"/>
    <property type="evidence" value="ECO:0007669"/>
    <property type="project" value="UniProtKB-KW"/>
</dbReference>
<keyword evidence="2 9" id="KW-0812">Transmembrane</keyword>
<evidence type="ECO:0000313" key="14">
    <source>
        <dbReference type="Proteomes" id="UP000215902"/>
    </source>
</evidence>
<organism evidence="13 14">
    <name type="scientific">Macrostomum lignano</name>
    <dbReference type="NCBI Taxonomy" id="282301"/>
    <lineage>
        <taxon>Eukaryota</taxon>
        <taxon>Metazoa</taxon>
        <taxon>Spiralia</taxon>
        <taxon>Lophotrochozoa</taxon>
        <taxon>Platyhelminthes</taxon>
        <taxon>Rhabditophora</taxon>
        <taxon>Macrostomorpha</taxon>
        <taxon>Macrostomida</taxon>
        <taxon>Macrostomidae</taxon>
        <taxon>Macrostomum</taxon>
    </lineage>
</organism>
<feature type="domain" description="RING-type" evidence="11">
    <location>
        <begin position="327"/>
        <end position="368"/>
    </location>
</feature>
<dbReference type="PROSITE" id="PS50089">
    <property type="entry name" value="ZF_RING_2"/>
    <property type="match status" value="1"/>
</dbReference>
<proteinExistence type="predicted"/>
<feature type="signal peptide" evidence="10">
    <location>
        <begin position="1"/>
        <end position="22"/>
    </location>
</feature>
<evidence type="ECO:0000313" key="13">
    <source>
        <dbReference type="EMBL" id="PAA60637.1"/>
    </source>
</evidence>
<keyword evidence="3" id="KW-0479">Metal-binding</keyword>
<keyword evidence="6 9" id="KW-1133">Transmembrane helix</keyword>
<evidence type="ECO:0000256" key="9">
    <source>
        <dbReference type="SAM" id="Phobius"/>
    </source>
</evidence>
<evidence type="ECO:0000313" key="12">
    <source>
        <dbReference type="EMBL" id="PAA45891.1"/>
    </source>
</evidence>
<dbReference type="SMART" id="SM00184">
    <property type="entry name" value="RING"/>
    <property type="match status" value="1"/>
</dbReference>
<dbReference type="PANTHER" id="PTHR46539:SF23">
    <property type="entry name" value="RING-TYPE DOMAIN-CONTAINING PROTEIN"/>
    <property type="match status" value="1"/>
</dbReference>
<comment type="caution">
    <text evidence="13">The sequence shown here is derived from an EMBL/GenBank/DDBJ whole genome shotgun (WGS) entry which is preliminary data.</text>
</comment>
<accession>A0A267EI88</accession>
<evidence type="ECO:0000256" key="1">
    <source>
        <dbReference type="ARBA" id="ARBA00004370"/>
    </source>
</evidence>
<evidence type="ECO:0000256" key="7">
    <source>
        <dbReference type="ARBA" id="ARBA00023136"/>
    </source>
</evidence>
<dbReference type="PANTHER" id="PTHR46539">
    <property type="entry name" value="E3 UBIQUITIN-PROTEIN LIGASE ATL42"/>
    <property type="match status" value="1"/>
</dbReference>
<evidence type="ECO:0000259" key="11">
    <source>
        <dbReference type="PROSITE" id="PS50089"/>
    </source>
</evidence>
<dbReference type="InterPro" id="IPR001841">
    <property type="entry name" value="Znf_RING"/>
</dbReference>
<dbReference type="Gene3D" id="3.30.40.10">
    <property type="entry name" value="Zinc/RING finger domain, C3HC4 (zinc finger)"/>
    <property type="match status" value="1"/>
</dbReference>
<dbReference type="GO" id="GO:0016020">
    <property type="term" value="C:membrane"/>
    <property type="evidence" value="ECO:0007669"/>
    <property type="project" value="UniProtKB-SubCell"/>
</dbReference>
<feature type="transmembrane region" description="Helical" evidence="9">
    <location>
        <begin position="258"/>
        <end position="281"/>
    </location>
</feature>
<keyword evidence="5" id="KW-0862">Zinc</keyword>
<dbReference type="InterPro" id="IPR013083">
    <property type="entry name" value="Znf_RING/FYVE/PHD"/>
</dbReference>
<comment type="subcellular location">
    <subcellularLocation>
        <location evidence="1">Membrane</location>
    </subcellularLocation>
</comment>
<keyword evidence="14" id="KW-1185">Reference proteome</keyword>
<dbReference type="SUPFAM" id="SSF57850">
    <property type="entry name" value="RING/U-box"/>
    <property type="match status" value="1"/>
</dbReference>
<evidence type="ECO:0000256" key="2">
    <source>
        <dbReference type="ARBA" id="ARBA00022692"/>
    </source>
</evidence>